<comment type="caution">
    <text evidence="2">The sequence shown here is derived from an EMBL/GenBank/DDBJ whole genome shotgun (WGS) entry which is preliminary data.</text>
</comment>
<evidence type="ECO:0000313" key="2">
    <source>
        <dbReference type="EMBL" id="MDE1208451.1"/>
    </source>
</evidence>
<reference evidence="2" key="1">
    <citation type="submission" date="2021-09" db="EMBL/GenBank/DDBJ databases">
        <authorList>
            <person name="Smyrli M."/>
        </authorList>
    </citation>
    <scope>NUCLEOTIDE SEQUENCE</scope>
    <source>
        <strain evidence="2">LAR25</strain>
    </source>
</reference>
<dbReference type="AlphaFoldDB" id="A0A9X4IRP5"/>
<dbReference type="Proteomes" id="UP001149303">
    <property type="component" value="Unassembled WGS sequence"/>
</dbReference>
<accession>A0A9X4IRP5</accession>
<keyword evidence="1" id="KW-1133">Transmembrane helix</keyword>
<gene>
    <name evidence="2" type="ORF">LCI24_16790</name>
</gene>
<sequence length="72" mass="8645">MNKKLNEEYFETRKKHKEGYKKNKLTFKKAIINLVITIILIVVYNALSKGCSKRIEENKIKYEQKQQLNKEN</sequence>
<evidence type="ECO:0000313" key="3">
    <source>
        <dbReference type="Proteomes" id="UP001149303"/>
    </source>
</evidence>
<organism evidence="2 3">
    <name type="scientific">Tenacibaculum larymnensis</name>
    <dbReference type="NCBI Taxonomy" id="2878201"/>
    <lineage>
        <taxon>Bacteria</taxon>
        <taxon>Pseudomonadati</taxon>
        <taxon>Bacteroidota</taxon>
        <taxon>Flavobacteriia</taxon>
        <taxon>Flavobacteriales</taxon>
        <taxon>Flavobacteriaceae</taxon>
        <taxon>Tenacibaculum</taxon>
    </lineage>
</organism>
<dbReference type="EMBL" id="JAIWJY010000020">
    <property type="protein sequence ID" value="MDE1208451.1"/>
    <property type="molecule type" value="Genomic_DNA"/>
</dbReference>
<evidence type="ECO:0000256" key="1">
    <source>
        <dbReference type="SAM" id="Phobius"/>
    </source>
</evidence>
<proteinExistence type="predicted"/>
<feature type="transmembrane region" description="Helical" evidence="1">
    <location>
        <begin position="30"/>
        <end position="47"/>
    </location>
</feature>
<keyword evidence="1" id="KW-0812">Transmembrane</keyword>
<keyword evidence="1" id="KW-0472">Membrane</keyword>
<dbReference type="RefSeq" id="WP_274641408.1">
    <property type="nucleotide sequence ID" value="NZ_JAIWJY010000020.1"/>
</dbReference>
<name>A0A9X4IRP5_9FLAO</name>
<protein>
    <submittedName>
        <fullName evidence="2">Uncharacterized protein</fullName>
    </submittedName>
</protein>
<keyword evidence="3" id="KW-1185">Reference proteome</keyword>